<name>A0AAU7KGZ6_9GAMM</name>
<proteinExistence type="predicted"/>
<evidence type="ECO:0000313" key="2">
    <source>
        <dbReference type="EMBL" id="XBO70955.1"/>
    </source>
</evidence>
<dbReference type="EMBL" id="CP098827">
    <property type="protein sequence ID" value="XBO70955.1"/>
    <property type="molecule type" value="Genomic_DNA"/>
</dbReference>
<evidence type="ECO:0008006" key="3">
    <source>
        <dbReference type="Google" id="ProtNLM"/>
    </source>
</evidence>
<protein>
    <recommendedName>
        <fullName evidence="3">Phage holin family protein</fullName>
    </recommendedName>
</protein>
<feature type="transmembrane region" description="Helical" evidence="1">
    <location>
        <begin position="44"/>
        <end position="61"/>
    </location>
</feature>
<sequence>MTEYALVSSKEELKQALKSETRNIIITNQSLAANVVRIKTASKVALVAVVGGAGFAAVSFWNPVGWTAGAVGIAAGGATLTPAVLALSLSASLIFLIYNGYSIKGKGKYTAPDGSVFEGEVILEKK</sequence>
<reference evidence="2" key="1">
    <citation type="submission" date="2022-06" db="EMBL/GenBank/DDBJ databases">
        <title>A novel DMS-producing enzyme.</title>
        <authorList>
            <person name="Zhang Y."/>
        </authorList>
    </citation>
    <scope>NUCLEOTIDE SEQUENCE</scope>
    <source>
        <strain evidence="2">RT37</strain>
    </source>
</reference>
<gene>
    <name evidence="2" type="ORF">NFG58_20540</name>
</gene>
<dbReference type="AlphaFoldDB" id="A0AAU7KGZ6"/>
<keyword evidence="1" id="KW-0812">Transmembrane</keyword>
<evidence type="ECO:0000256" key="1">
    <source>
        <dbReference type="SAM" id="Phobius"/>
    </source>
</evidence>
<keyword evidence="1" id="KW-0472">Membrane</keyword>
<accession>A0AAU7KGZ6</accession>
<feature type="transmembrane region" description="Helical" evidence="1">
    <location>
        <begin position="73"/>
        <end position="98"/>
    </location>
</feature>
<organism evidence="2">
    <name type="scientific">Halomonas sp. RT37</name>
    <dbReference type="NCBI Taxonomy" id="2950872"/>
    <lineage>
        <taxon>Bacteria</taxon>
        <taxon>Pseudomonadati</taxon>
        <taxon>Pseudomonadota</taxon>
        <taxon>Gammaproteobacteria</taxon>
        <taxon>Oceanospirillales</taxon>
        <taxon>Halomonadaceae</taxon>
        <taxon>Halomonas</taxon>
    </lineage>
</organism>
<keyword evidence="1" id="KW-1133">Transmembrane helix</keyword>
<dbReference type="RefSeq" id="WP_222568657.1">
    <property type="nucleotide sequence ID" value="NZ_CP098827.1"/>
</dbReference>